<dbReference type="InterPro" id="IPR004476">
    <property type="entry name" value="RNase_II/RNase_R"/>
</dbReference>
<dbReference type="InterPro" id="IPR001900">
    <property type="entry name" value="RNase_II/R"/>
</dbReference>
<dbReference type="PANTHER" id="PTHR23355:SF9">
    <property type="entry name" value="DIS3-LIKE EXONUCLEASE 2"/>
    <property type="match status" value="1"/>
</dbReference>
<dbReference type="GO" id="GO:0003723">
    <property type="term" value="F:RNA binding"/>
    <property type="evidence" value="ECO:0007669"/>
    <property type="project" value="UniProtKB-UniRule"/>
</dbReference>
<evidence type="ECO:0000256" key="9">
    <source>
        <dbReference type="SAM" id="Coils"/>
    </source>
</evidence>
<dbReference type="RefSeq" id="WP_131598674.1">
    <property type="nucleotide sequence ID" value="NZ_PSZO01000004.1"/>
</dbReference>
<comment type="caution">
    <text evidence="12">The sequence shown here is derived from an EMBL/GenBank/DDBJ whole genome shotgun (WGS) entry which is preliminary data.</text>
</comment>
<dbReference type="PROSITE" id="PS01175">
    <property type="entry name" value="RIBONUCLEASE_II"/>
    <property type="match status" value="1"/>
</dbReference>
<dbReference type="Pfam" id="PF08206">
    <property type="entry name" value="OB_RNB"/>
    <property type="match status" value="1"/>
</dbReference>
<dbReference type="InterPro" id="IPR003029">
    <property type="entry name" value="S1_domain"/>
</dbReference>
<dbReference type="SMART" id="SM00955">
    <property type="entry name" value="RNB"/>
    <property type="match status" value="1"/>
</dbReference>
<dbReference type="EMBL" id="PSZO01000004">
    <property type="protein sequence ID" value="TCG11632.1"/>
    <property type="molecule type" value="Genomic_DNA"/>
</dbReference>
<keyword evidence="7 8" id="KW-0694">RNA-binding</keyword>
<keyword evidence="4 8" id="KW-0540">Nuclease</keyword>
<evidence type="ECO:0000259" key="11">
    <source>
        <dbReference type="PROSITE" id="PS50126"/>
    </source>
</evidence>
<dbReference type="NCBIfam" id="TIGR02063">
    <property type="entry name" value="RNase_R"/>
    <property type="match status" value="1"/>
</dbReference>
<evidence type="ECO:0000313" key="13">
    <source>
        <dbReference type="Proteomes" id="UP000294192"/>
    </source>
</evidence>
<dbReference type="Pfam" id="PF00773">
    <property type="entry name" value="RNB"/>
    <property type="match status" value="1"/>
</dbReference>
<dbReference type="GO" id="GO:0008859">
    <property type="term" value="F:exoribonuclease II activity"/>
    <property type="evidence" value="ECO:0007669"/>
    <property type="project" value="UniProtKB-UniRule"/>
</dbReference>
<keyword evidence="3 8" id="KW-0963">Cytoplasm</keyword>
<name>A0A4R0XPZ4_9MOLU</name>
<evidence type="ECO:0000256" key="1">
    <source>
        <dbReference type="ARBA" id="ARBA00001849"/>
    </source>
</evidence>
<organism evidence="12 13">
    <name type="scientific">Mycoplasma marinum</name>
    <dbReference type="NCBI Taxonomy" id="1937190"/>
    <lineage>
        <taxon>Bacteria</taxon>
        <taxon>Bacillati</taxon>
        <taxon>Mycoplasmatota</taxon>
        <taxon>Mollicutes</taxon>
        <taxon>Mycoplasmataceae</taxon>
        <taxon>Mycoplasma</taxon>
    </lineage>
</organism>
<comment type="function">
    <text evidence="8">3'-5' exoribonuclease that releases 5'-nucleoside monophosphates and is involved in maturation of structured RNAs.</text>
</comment>
<dbReference type="InterPro" id="IPR011805">
    <property type="entry name" value="RNase_R"/>
</dbReference>
<keyword evidence="5 8" id="KW-0378">Hydrolase</keyword>
<protein>
    <recommendedName>
        <fullName evidence="8">Ribonuclease R</fullName>
        <shortName evidence="8">RNase R</shortName>
        <ecNumber evidence="8">3.1.13.1</ecNumber>
    </recommendedName>
</protein>
<dbReference type="OrthoDB" id="9764149at2"/>
<dbReference type="GO" id="GO:0005829">
    <property type="term" value="C:cytosol"/>
    <property type="evidence" value="ECO:0007669"/>
    <property type="project" value="TreeGrafter"/>
</dbReference>
<reference evidence="12 13" key="1">
    <citation type="submission" date="2018-02" db="EMBL/GenBank/DDBJ databases">
        <title>Mycoplasma marinum and Mycoplasma todarodis sp. nov., moderately halophilic and psychrotolerant mycoplasmas isolated from cephalopods.</title>
        <authorList>
            <person name="Viver T."/>
        </authorList>
    </citation>
    <scope>NUCLEOTIDE SEQUENCE [LARGE SCALE GENOMIC DNA]</scope>
    <source>
        <strain evidence="12 13">PE</strain>
    </source>
</reference>
<sequence length="712" mass="81886">MDKKLLFKVLDENPKSFNWLARKLNIERGENKLFSSFLNILVSKGEIFTTRQREYFRPIFLGEYEGVIRMTSKGFGFVDREEDSIFIGPGSTNGAFDKDDVIVKLFQDPTKPDGYNGFVSKIVNRYHTEIVGTVKKFGPHIIGFEPLDDRLSGKFRFTSTEGLKENFRVKVKIVEYGDSITKIEPILIIGHKDDAKVDIQSAIENSDIPYLWSDKVMKETNHDIPDTIDNESKDGREDIRDRLIITIDGDDTKDFDDAVEIRKLSNGNYLLGVHIADVTHYVKEGSAIDDEALVRGTSVYLADRVIPMLPEKLSNGICSLNPNVDRFVLSCDMEINTKGETVNHRVYPAIIKSKHRLTYNEVNEYYAGTKNFEDKNLESLLNDALELTKILRRYKLREGYIDFEIEESKLILDENGKTINIIPRPRGESEMMIEDLMVRANETVAYHASKAKVPFIYRIHDKPDMEKIAALQQVVSVLALDVHIPQEPEPKEFAKAINDLKKYRFDDFMKIMMLRTMQKAIYDKNNIGHFGLASKFYTHFTSPIRRYPDLMVHRMLREYFFEGRMELKDHFDSILDNIAKENSLSEQKAMELERKVADIKKAEYYTKFIGKKLEGQIVSMQKFGFFVEFKDKVDGLVHVSSLTDGKYELAKTGLQISNGKRSFTIGEQVEVIVVQTSKEEGKIDLVLADLADKQNPKPAPQRRRYGKDNSKK</sequence>
<comment type="similarity">
    <text evidence="8">Belongs to the RNR ribonuclease family. RNase R subfamily.</text>
</comment>
<dbReference type="InterPro" id="IPR022966">
    <property type="entry name" value="RNase_II/R_CS"/>
</dbReference>
<accession>A0A4R0XPZ4</accession>
<evidence type="ECO:0000256" key="4">
    <source>
        <dbReference type="ARBA" id="ARBA00022722"/>
    </source>
</evidence>
<evidence type="ECO:0000256" key="3">
    <source>
        <dbReference type="ARBA" id="ARBA00022490"/>
    </source>
</evidence>
<keyword evidence="6 8" id="KW-0269">Exonuclease</keyword>
<comment type="catalytic activity">
    <reaction evidence="1 8">
        <text>Exonucleolytic cleavage in the 3'- to 5'-direction to yield nucleoside 5'-phosphates.</text>
        <dbReference type="EC" id="3.1.13.1"/>
    </reaction>
</comment>
<feature type="region of interest" description="Disordered" evidence="10">
    <location>
        <begin position="693"/>
        <end position="712"/>
    </location>
</feature>
<evidence type="ECO:0000313" key="12">
    <source>
        <dbReference type="EMBL" id="TCG11632.1"/>
    </source>
</evidence>
<dbReference type="PROSITE" id="PS50126">
    <property type="entry name" value="S1"/>
    <property type="match status" value="1"/>
</dbReference>
<evidence type="ECO:0000256" key="8">
    <source>
        <dbReference type="HAMAP-Rule" id="MF_01895"/>
    </source>
</evidence>
<proteinExistence type="inferred from homology"/>
<comment type="subcellular location">
    <subcellularLocation>
        <location evidence="2 8">Cytoplasm</location>
    </subcellularLocation>
</comment>
<evidence type="ECO:0000256" key="5">
    <source>
        <dbReference type="ARBA" id="ARBA00022801"/>
    </source>
</evidence>
<feature type="coiled-coil region" evidence="9">
    <location>
        <begin position="575"/>
        <end position="602"/>
    </location>
</feature>
<dbReference type="HAMAP" id="MF_01895">
    <property type="entry name" value="RNase_R"/>
    <property type="match status" value="1"/>
</dbReference>
<dbReference type="AlphaFoldDB" id="A0A4R0XPZ4"/>
<dbReference type="GO" id="GO:0006402">
    <property type="term" value="P:mRNA catabolic process"/>
    <property type="evidence" value="ECO:0007669"/>
    <property type="project" value="TreeGrafter"/>
</dbReference>
<evidence type="ECO:0000256" key="6">
    <source>
        <dbReference type="ARBA" id="ARBA00022839"/>
    </source>
</evidence>
<keyword evidence="9" id="KW-0175">Coiled coil</keyword>
<dbReference type="Proteomes" id="UP000294192">
    <property type="component" value="Unassembled WGS sequence"/>
</dbReference>
<keyword evidence="13" id="KW-1185">Reference proteome</keyword>
<dbReference type="InterPro" id="IPR012340">
    <property type="entry name" value="NA-bd_OB-fold"/>
</dbReference>
<dbReference type="Gene3D" id="2.40.50.140">
    <property type="entry name" value="Nucleic acid-binding proteins"/>
    <property type="match status" value="2"/>
</dbReference>
<evidence type="ECO:0000256" key="2">
    <source>
        <dbReference type="ARBA" id="ARBA00004496"/>
    </source>
</evidence>
<evidence type="ECO:0000256" key="10">
    <source>
        <dbReference type="SAM" id="MobiDB-lite"/>
    </source>
</evidence>
<dbReference type="PANTHER" id="PTHR23355">
    <property type="entry name" value="RIBONUCLEASE"/>
    <property type="match status" value="1"/>
</dbReference>
<dbReference type="Pfam" id="PF00575">
    <property type="entry name" value="S1"/>
    <property type="match status" value="1"/>
</dbReference>
<evidence type="ECO:0000256" key="7">
    <source>
        <dbReference type="ARBA" id="ARBA00022884"/>
    </source>
</evidence>
<gene>
    <name evidence="8 12" type="primary">rnr</name>
    <name evidence="12" type="ORF">C4B24_01535</name>
</gene>
<dbReference type="EC" id="3.1.13.1" evidence="8"/>
<dbReference type="NCBIfam" id="TIGR00358">
    <property type="entry name" value="3_prime_RNase"/>
    <property type="match status" value="1"/>
</dbReference>
<dbReference type="InterPro" id="IPR050180">
    <property type="entry name" value="RNR_Ribonuclease"/>
</dbReference>
<feature type="domain" description="S1 motif" evidence="11">
    <location>
        <begin position="610"/>
        <end position="688"/>
    </location>
</feature>
<dbReference type="SUPFAM" id="SSF50249">
    <property type="entry name" value="Nucleic acid-binding proteins"/>
    <property type="match status" value="3"/>
</dbReference>
<dbReference type="InterPro" id="IPR013223">
    <property type="entry name" value="RNase_B_OB_dom"/>
</dbReference>
<dbReference type="CDD" id="cd04471">
    <property type="entry name" value="S1_RNase_R"/>
    <property type="match status" value="1"/>
</dbReference>
<dbReference type="SMART" id="SM00316">
    <property type="entry name" value="S1"/>
    <property type="match status" value="1"/>
</dbReference>